<evidence type="ECO:0000313" key="2">
    <source>
        <dbReference type="Proteomes" id="UP001230156"/>
    </source>
</evidence>
<reference evidence="2" key="1">
    <citation type="submission" date="2023-08" db="EMBL/GenBank/DDBJ databases">
        <title>Rhodospirillaceae gen. nov., a novel taxon isolated from the Yangtze River Yuezi River estuary sludge.</title>
        <authorList>
            <person name="Ruan L."/>
        </authorList>
    </citation>
    <scope>NUCLEOTIDE SEQUENCE [LARGE SCALE GENOMIC DNA]</scope>
    <source>
        <strain evidence="2">R-7</strain>
    </source>
</reference>
<proteinExistence type="predicted"/>
<comment type="caution">
    <text evidence="1">The sequence shown here is derived from an EMBL/GenBank/DDBJ whole genome shotgun (WGS) entry which is preliminary data.</text>
</comment>
<dbReference type="Proteomes" id="UP001230156">
    <property type="component" value="Unassembled WGS sequence"/>
</dbReference>
<dbReference type="EMBL" id="JAUYVI010000002">
    <property type="protein sequence ID" value="MDQ7246909.1"/>
    <property type="molecule type" value="Genomic_DNA"/>
</dbReference>
<keyword evidence="2" id="KW-1185">Reference proteome</keyword>
<protein>
    <submittedName>
        <fullName evidence="1">DUF1476 domain-containing protein</fullName>
    </submittedName>
</protein>
<sequence>MTGFDERQSSFENKFKHDKELEFKATARRNKLLGLWAANLLGIHGAEAETYAKTVVKADFEKPGDQDVVDKLMADFKQHGVDMSDHRLRKQMTELMGTAIEQIRAEI</sequence>
<evidence type="ECO:0000313" key="1">
    <source>
        <dbReference type="EMBL" id="MDQ7246909.1"/>
    </source>
</evidence>
<dbReference type="InterPro" id="IPR038293">
    <property type="entry name" value="ATPase_inh_sub_z_sf"/>
</dbReference>
<dbReference type="Gene3D" id="1.10.790.20">
    <property type="entry name" value="Domain of unknown function DUF1476"/>
    <property type="match status" value="1"/>
</dbReference>
<dbReference type="Pfam" id="PF07345">
    <property type="entry name" value="ATPaseInh_sub_z"/>
    <property type="match status" value="1"/>
</dbReference>
<dbReference type="RefSeq" id="WP_379954325.1">
    <property type="nucleotide sequence ID" value="NZ_JAUYVI010000002.1"/>
</dbReference>
<accession>A0ABU0YGQ2</accession>
<dbReference type="InterPro" id="IPR009945">
    <property type="entry name" value="ATPase_inh_sub_z"/>
</dbReference>
<organism evidence="1 2">
    <name type="scientific">Dongia sedimenti</name>
    <dbReference type="NCBI Taxonomy" id="3064282"/>
    <lineage>
        <taxon>Bacteria</taxon>
        <taxon>Pseudomonadati</taxon>
        <taxon>Pseudomonadota</taxon>
        <taxon>Alphaproteobacteria</taxon>
        <taxon>Rhodospirillales</taxon>
        <taxon>Dongiaceae</taxon>
        <taxon>Dongia</taxon>
    </lineage>
</organism>
<dbReference type="PIRSF" id="PIRSF031780">
    <property type="entry name" value="UCP031780"/>
    <property type="match status" value="1"/>
</dbReference>
<name>A0ABU0YGQ2_9PROT</name>
<gene>
    <name evidence="1" type="ORF">Q8A70_04505</name>
</gene>